<name>A0AAN8HSE3_CHAGU</name>
<dbReference type="InterPro" id="IPR029384">
    <property type="entry name" value="Speriolin_C"/>
</dbReference>
<dbReference type="PANTHER" id="PTHR22192">
    <property type="entry name" value="SPERIOLIN"/>
    <property type="match status" value="1"/>
</dbReference>
<evidence type="ECO:0000259" key="1">
    <source>
        <dbReference type="Pfam" id="PF15059"/>
    </source>
</evidence>
<dbReference type="AlphaFoldDB" id="A0AAN8HSE3"/>
<organism evidence="2 3">
    <name type="scientific">Champsocephalus gunnari</name>
    <name type="common">Mackerel icefish</name>
    <dbReference type="NCBI Taxonomy" id="52237"/>
    <lineage>
        <taxon>Eukaryota</taxon>
        <taxon>Metazoa</taxon>
        <taxon>Chordata</taxon>
        <taxon>Craniata</taxon>
        <taxon>Vertebrata</taxon>
        <taxon>Euteleostomi</taxon>
        <taxon>Actinopterygii</taxon>
        <taxon>Neopterygii</taxon>
        <taxon>Teleostei</taxon>
        <taxon>Neoteleostei</taxon>
        <taxon>Acanthomorphata</taxon>
        <taxon>Eupercaria</taxon>
        <taxon>Perciformes</taxon>
        <taxon>Notothenioidei</taxon>
        <taxon>Channichthyidae</taxon>
        <taxon>Champsocephalus</taxon>
    </lineage>
</organism>
<protein>
    <recommendedName>
        <fullName evidence="1">Speriolin C-terminal domain-containing protein</fullName>
    </recommendedName>
</protein>
<accession>A0AAN8HSE3</accession>
<gene>
    <name evidence="2" type="ORF">CgunFtcFv8_019685</name>
</gene>
<feature type="domain" description="Speriolin C-terminal" evidence="1">
    <location>
        <begin position="128"/>
        <end position="275"/>
    </location>
</feature>
<keyword evidence="3" id="KW-1185">Reference proteome</keyword>
<dbReference type="EMBL" id="JAURVH010001522">
    <property type="protein sequence ID" value="KAK5922419.1"/>
    <property type="molecule type" value="Genomic_DNA"/>
</dbReference>
<sequence length="275" mass="31328">MDLEHTVAVLRSKNEQLGQENHLLKSMLGLVKENVELRSKMQSSNTDTLEDITVCSTSVRQATSLCQNTVDERQFKKDIQQTKFKRTSSPVDFSSFIQSSVHAAVSDRAEFQSSQAESHIEVKGPDRVMGEVAYQLDRRILSHIFQGHKRLYGFTLLNIPGKIKEVSTHPLTGKVDEGYQLHLIQRHADLMKNLNKVGYKTELHPSFTEFIVNHYGILKERPGESSDQAIDYNNPNFLMKLIMTKAPRELKRDLLVLLTCLCTMADGDRKALLLW</sequence>
<dbReference type="Pfam" id="PF15059">
    <property type="entry name" value="Speriolin_C"/>
    <property type="match status" value="1"/>
</dbReference>
<comment type="caution">
    <text evidence="2">The sequence shown here is derived from an EMBL/GenBank/DDBJ whole genome shotgun (WGS) entry which is preliminary data.</text>
</comment>
<evidence type="ECO:0000313" key="2">
    <source>
        <dbReference type="EMBL" id="KAK5922419.1"/>
    </source>
</evidence>
<dbReference type="InterPro" id="IPR026715">
    <property type="entry name" value="SPATC1"/>
</dbReference>
<proteinExistence type="predicted"/>
<reference evidence="2 3" key="1">
    <citation type="journal article" date="2023" name="Mol. Biol. Evol.">
        <title>Genomics of Secondarily Temperate Adaptation in the Only Non-Antarctic Icefish.</title>
        <authorList>
            <person name="Rivera-Colon A.G."/>
            <person name="Rayamajhi N."/>
            <person name="Minhas B.F."/>
            <person name="Madrigal G."/>
            <person name="Bilyk K.T."/>
            <person name="Yoon V."/>
            <person name="Hune M."/>
            <person name="Gregory S."/>
            <person name="Cheng C.H.C."/>
            <person name="Catchen J.M."/>
        </authorList>
    </citation>
    <scope>NUCLEOTIDE SEQUENCE [LARGE SCALE GENOMIC DNA]</scope>
    <source>
        <tissue evidence="2">White muscle</tissue>
    </source>
</reference>
<evidence type="ECO:0000313" key="3">
    <source>
        <dbReference type="Proteomes" id="UP001331515"/>
    </source>
</evidence>
<dbReference type="Proteomes" id="UP001331515">
    <property type="component" value="Unassembled WGS sequence"/>
</dbReference>
<dbReference type="GO" id="GO:0005813">
    <property type="term" value="C:centrosome"/>
    <property type="evidence" value="ECO:0007669"/>
    <property type="project" value="TreeGrafter"/>
</dbReference>
<dbReference type="PANTHER" id="PTHR22192:SF17">
    <property type="entry name" value="SPERIOLIN-LIKE PROTEIN"/>
    <property type="match status" value="1"/>
</dbReference>